<dbReference type="EMBL" id="PFSK01000035">
    <property type="protein sequence ID" value="PJC22474.1"/>
    <property type="molecule type" value="Genomic_DNA"/>
</dbReference>
<dbReference type="Gene3D" id="3.40.50.1000">
    <property type="entry name" value="HAD superfamily/HAD-like"/>
    <property type="match status" value="1"/>
</dbReference>
<dbReference type="NCBIfam" id="TIGR01509">
    <property type="entry name" value="HAD-SF-IA-v3"/>
    <property type="match status" value="1"/>
</dbReference>
<dbReference type="InterPro" id="IPR036412">
    <property type="entry name" value="HAD-like_sf"/>
</dbReference>
<protein>
    <recommendedName>
        <fullName evidence="3">Phosphatase</fullName>
    </recommendedName>
</protein>
<dbReference type="GO" id="GO:0006281">
    <property type="term" value="P:DNA repair"/>
    <property type="evidence" value="ECO:0007669"/>
    <property type="project" value="TreeGrafter"/>
</dbReference>
<accession>A0A2M8EIH1</accession>
<gene>
    <name evidence="1" type="ORF">CO059_02405</name>
</gene>
<evidence type="ECO:0000313" key="2">
    <source>
        <dbReference type="Proteomes" id="UP000228781"/>
    </source>
</evidence>
<dbReference type="PANTHER" id="PTHR43434:SF1">
    <property type="entry name" value="PHOSPHOGLYCOLATE PHOSPHATASE"/>
    <property type="match status" value="1"/>
</dbReference>
<dbReference type="InterPro" id="IPR041492">
    <property type="entry name" value="HAD_2"/>
</dbReference>
<reference evidence="2" key="1">
    <citation type="submission" date="2017-09" db="EMBL/GenBank/DDBJ databases">
        <title>Depth-based differentiation of microbial function through sediment-hosted aquifers and enrichment of novel symbionts in the deep terrestrial subsurface.</title>
        <authorList>
            <person name="Probst A.J."/>
            <person name="Ladd B."/>
            <person name="Jarett J.K."/>
            <person name="Geller-Mcgrath D.E."/>
            <person name="Sieber C.M.K."/>
            <person name="Emerson J.B."/>
            <person name="Anantharaman K."/>
            <person name="Thomas B.C."/>
            <person name="Malmstrom R."/>
            <person name="Stieglmeier M."/>
            <person name="Klingl A."/>
            <person name="Woyke T."/>
            <person name="Ryan C.M."/>
            <person name="Banfield J.F."/>
        </authorList>
    </citation>
    <scope>NUCLEOTIDE SEQUENCE [LARGE SCALE GENOMIC DNA]</scope>
</reference>
<name>A0A2M8EIH1_UNCKA</name>
<dbReference type="InterPro" id="IPR023214">
    <property type="entry name" value="HAD_sf"/>
</dbReference>
<sequence length="208" mass="23545">MVRAIIFDLDGTIIDNEGLYGKAFCAVSKELGVSCENVKHTSGIGVYENWVRMKRDLNLTPDPTELTAATQKFYLNNLSKIEVRPGFLDTVRYLKEKGIKILLSTSNTTDIGQRVLTTLKLDKLFDTMTFGDEVIHKKPAPDLFLRAIEKVHLRPQEVVIVEDSPSGITAAKNANIKVFAFKTDRFNRIELSRADQIIEHFVELKEVF</sequence>
<dbReference type="GO" id="GO:0008967">
    <property type="term" value="F:phosphoglycolate phosphatase activity"/>
    <property type="evidence" value="ECO:0007669"/>
    <property type="project" value="TreeGrafter"/>
</dbReference>
<dbReference type="SFLD" id="SFLDG01135">
    <property type="entry name" value="C1.5.6:_HAD__Beta-PGM__Phospha"/>
    <property type="match status" value="1"/>
</dbReference>
<evidence type="ECO:0008006" key="3">
    <source>
        <dbReference type="Google" id="ProtNLM"/>
    </source>
</evidence>
<organism evidence="1 2">
    <name type="scientific">candidate division WWE3 bacterium CG_4_9_14_0_2_um_filter_48_10</name>
    <dbReference type="NCBI Taxonomy" id="1975078"/>
    <lineage>
        <taxon>Bacteria</taxon>
        <taxon>Katanobacteria</taxon>
    </lineage>
</organism>
<dbReference type="InterPro" id="IPR023198">
    <property type="entry name" value="PGP-like_dom2"/>
</dbReference>
<dbReference type="SFLD" id="SFLDG01129">
    <property type="entry name" value="C1.5:_HAD__Beta-PGM__Phosphata"/>
    <property type="match status" value="1"/>
</dbReference>
<dbReference type="InterPro" id="IPR050155">
    <property type="entry name" value="HAD-like_hydrolase_sf"/>
</dbReference>
<dbReference type="SFLD" id="SFLDS00003">
    <property type="entry name" value="Haloacid_Dehalogenase"/>
    <property type="match status" value="1"/>
</dbReference>
<dbReference type="Proteomes" id="UP000228781">
    <property type="component" value="Unassembled WGS sequence"/>
</dbReference>
<dbReference type="PANTHER" id="PTHR43434">
    <property type="entry name" value="PHOSPHOGLYCOLATE PHOSPHATASE"/>
    <property type="match status" value="1"/>
</dbReference>
<dbReference type="Gene3D" id="1.10.150.240">
    <property type="entry name" value="Putative phosphatase, domain 2"/>
    <property type="match status" value="1"/>
</dbReference>
<dbReference type="SUPFAM" id="SSF56784">
    <property type="entry name" value="HAD-like"/>
    <property type="match status" value="1"/>
</dbReference>
<dbReference type="AlphaFoldDB" id="A0A2M8EIH1"/>
<proteinExistence type="predicted"/>
<comment type="caution">
    <text evidence="1">The sequence shown here is derived from an EMBL/GenBank/DDBJ whole genome shotgun (WGS) entry which is preliminary data.</text>
</comment>
<dbReference type="Pfam" id="PF13419">
    <property type="entry name" value="HAD_2"/>
    <property type="match status" value="1"/>
</dbReference>
<dbReference type="InterPro" id="IPR006439">
    <property type="entry name" value="HAD-SF_hydro_IA"/>
</dbReference>
<evidence type="ECO:0000313" key="1">
    <source>
        <dbReference type="EMBL" id="PJC22474.1"/>
    </source>
</evidence>